<keyword evidence="2" id="KW-1185">Reference proteome</keyword>
<dbReference type="InParanoid" id="A0A2H3D9V8"/>
<reference evidence="2" key="1">
    <citation type="journal article" date="2017" name="Nat. Ecol. Evol.">
        <title>Genome expansion and lineage-specific genetic innovations in the forest pathogenic fungi Armillaria.</title>
        <authorList>
            <person name="Sipos G."/>
            <person name="Prasanna A.N."/>
            <person name="Walter M.C."/>
            <person name="O'Connor E."/>
            <person name="Balint B."/>
            <person name="Krizsan K."/>
            <person name="Kiss B."/>
            <person name="Hess J."/>
            <person name="Varga T."/>
            <person name="Slot J."/>
            <person name="Riley R."/>
            <person name="Boka B."/>
            <person name="Rigling D."/>
            <person name="Barry K."/>
            <person name="Lee J."/>
            <person name="Mihaltcheva S."/>
            <person name="LaButti K."/>
            <person name="Lipzen A."/>
            <person name="Waldron R."/>
            <person name="Moloney N.M."/>
            <person name="Sperisen C."/>
            <person name="Kredics L."/>
            <person name="Vagvoelgyi C."/>
            <person name="Patrignani A."/>
            <person name="Fitzpatrick D."/>
            <person name="Nagy I."/>
            <person name="Doyle S."/>
            <person name="Anderson J.B."/>
            <person name="Grigoriev I.V."/>
            <person name="Gueldener U."/>
            <person name="Muensterkoetter M."/>
            <person name="Nagy L.G."/>
        </authorList>
    </citation>
    <scope>NUCLEOTIDE SEQUENCE [LARGE SCALE GENOMIC DNA]</scope>
    <source>
        <strain evidence="2">Ar21-2</strain>
    </source>
</reference>
<organism evidence="1 2">
    <name type="scientific">Armillaria gallica</name>
    <name type="common">Bulbous honey fungus</name>
    <name type="synonym">Armillaria bulbosa</name>
    <dbReference type="NCBI Taxonomy" id="47427"/>
    <lineage>
        <taxon>Eukaryota</taxon>
        <taxon>Fungi</taxon>
        <taxon>Dikarya</taxon>
        <taxon>Basidiomycota</taxon>
        <taxon>Agaricomycotina</taxon>
        <taxon>Agaricomycetes</taxon>
        <taxon>Agaricomycetidae</taxon>
        <taxon>Agaricales</taxon>
        <taxon>Marasmiineae</taxon>
        <taxon>Physalacriaceae</taxon>
        <taxon>Armillaria</taxon>
    </lineage>
</organism>
<dbReference type="EMBL" id="KZ293674">
    <property type="protein sequence ID" value="PBK88212.1"/>
    <property type="molecule type" value="Genomic_DNA"/>
</dbReference>
<dbReference type="AlphaFoldDB" id="A0A2H3D9V8"/>
<gene>
    <name evidence="1" type="ORF">ARMGADRAFT_1084859</name>
</gene>
<accession>A0A2H3D9V8</accession>
<protein>
    <submittedName>
        <fullName evidence="1">Uncharacterized protein</fullName>
    </submittedName>
</protein>
<dbReference type="OrthoDB" id="3010635at2759"/>
<proteinExistence type="predicted"/>
<dbReference type="Proteomes" id="UP000217790">
    <property type="component" value="Unassembled WGS sequence"/>
</dbReference>
<sequence>MATVTHVVVLRNIYTSPAAYVDSLVQVCITDNVVELSYSVNPVRQTHGVALLIQMAKSRLRCNKASIPTLHTLSTPGASTIGVSITLRVEIGIPESADVTAEFFDVSDSDVSTVTLTINAPDGKTCTATISTQTYNIEATGRYLTYGWIYHTGSSKYCILFLFQGPSAWRQSSQTAMIAPASLSSKALWLRTPTLAMPAAACKRSAHDSESRPESQKYLSFAPLSIYHVLPTSSFGFLVYAIHPLDV</sequence>
<name>A0A2H3D9V8_ARMGA</name>
<evidence type="ECO:0000313" key="1">
    <source>
        <dbReference type="EMBL" id="PBK88212.1"/>
    </source>
</evidence>
<dbReference type="STRING" id="47427.A0A2H3D9V8"/>
<evidence type="ECO:0000313" key="2">
    <source>
        <dbReference type="Proteomes" id="UP000217790"/>
    </source>
</evidence>